<sequence>MTDNPPPPGAADIALIADIAPRRQDQDPETFTIYEGLLAQRAAQIHEIVTYESGSLWSAIAKPPPRGIYVDKTDDDLWAEAVAVKRRRDEHLRQPVGQAGRALHVLTQVASEALLRAQAAQSAQRRSFANEIDRIEALAAQLGKDITAMADAQYDLVQAVRQARSEEG</sequence>
<accession>A0A0K1LMX8</accession>
<reference evidence="1 2" key="1">
    <citation type="journal article" date="2015" name="Genome Announc.">
        <title>Complete Genome Sequence of Caulobacter crescentus Siphophage Sansa.</title>
        <authorList>
            <person name="Vara L."/>
            <person name="Kane A.A."/>
            <person name="Cahill J.L."/>
            <person name="Rasche E.S."/>
            <person name="Kuty Everett G.F."/>
        </authorList>
    </citation>
    <scope>NUCLEOTIDE SEQUENCE [LARGE SCALE GENOMIC DNA]</scope>
</reference>
<evidence type="ECO:0000313" key="2">
    <source>
        <dbReference type="Proteomes" id="UP000225322"/>
    </source>
</evidence>
<dbReference type="Proteomes" id="UP000225322">
    <property type="component" value="Segment"/>
</dbReference>
<protein>
    <submittedName>
        <fullName evidence="1">Uncharacterized protein</fullName>
    </submittedName>
</protein>
<proteinExistence type="predicted"/>
<dbReference type="EMBL" id="KT001913">
    <property type="protein sequence ID" value="AKU43475.1"/>
    <property type="molecule type" value="Genomic_DNA"/>
</dbReference>
<keyword evidence="2" id="KW-1185">Reference proteome</keyword>
<gene>
    <name evidence="1" type="ORF">CPT_Sansa71</name>
</gene>
<name>A0A0K1LMX8_9CAUD</name>
<organism evidence="1 2">
    <name type="scientific">Caulobacter phage Sansa</name>
    <dbReference type="NCBI Taxonomy" id="1675600"/>
    <lineage>
        <taxon>Viruses</taxon>
        <taxon>Duplodnaviria</taxon>
        <taxon>Heunggongvirae</taxon>
        <taxon>Uroviricota</taxon>
        <taxon>Caudoviricetes</taxon>
        <taxon>Sansavirus</taxon>
        <taxon>Sansavirus sansa</taxon>
        <taxon>Caulobacter virus Sansa</taxon>
    </lineage>
</organism>
<evidence type="ECO:0000313" key="1">
    <source>
        <dbReference type="EMBL" id="AKU43475.1"/>
    </source>
</evidence>